<protein>
    <submittedName>
        <fullName evidence="2">Uncharacterized protein</fullName>
    </submittedName>
</protein>
<accession>A0A1A9QE79</accession>
<evidence type="ECO:0000313" key="2">
    <source>
        <dbReference type="EMBL" id="OAL10009.1"/>
    </source>
</evidence>
<evidence type="ECO:0000256" key="1">
    <source>
        <dbReference type="SAM" id="MobiDB-lite"/>
    </source>
</evidence>
<dbReference type="AlphaFoldDB" id="A0A1A9QE79"/>
<dbReference type="STRING" id="432608.A6V39_03790"/>
<feature type="compositionally biased region" description="Polar residues" evidence="1">
    <location>
        <begin position="9"/>
        <end position="20"/>
    </location>
</feature>
<dbReference type="RefSeq" id="WP_187150395.1">
    <property type="nucleotide sequence ID" value="NZ_LWUJ01000012.1"/>
</dbReference>
<reference evidence="3" key="1">
    <citation type="submission" date="2016-04" db="EMBL/GenBank/DDBJ databases">
        <authorList>
            <person name="Quiroz-Castaneda R.E."/>
            <person name="Martinez-Ocampo F."/>
        </authorList>
    </citation>
    <scope>NUCLEOTIDE SEQUENCE [LARGE SCALE GENOMIC DNA]</scope>
    <source>
        <strain evidence="3">INIFAP01</strain>
    </source>
</reference>
<proteinExistence type="predicted"/>
<feature type="region of interest" description="Disordered" evidence="1">
    <location>
        <begin position="1"/>
        <end position="20"/>
    </location>
</feature>
<sequence length="75" mass="8697">MEAWKKYVSTHSTSDMANTEDSWGLNEWSKISEDKIKVPDALVEECGKKINEKIDNKDNPIFKNFVNWCTVEKTT</sequence>
<gene>
    <name evidence="2" type="ORF">A6V39_03790</name>
</gene>
<dbReference type="Proteomes" id="UP000077623">
    <property type="component" value="Unassembled WGS sequence"/>
</dbReference>
<comment type="caution">
    <text evidence="2">The sequence shown here is derived from an EMBL/GenBank/DDBJ whole genome shotgun (WGS) entry which is preliminary data.</text>
</comment>
<organism evidence="2 3">
    <name type="scientific">Candidatus Mycoplasma haematobovis</name>
    <dbReference type="NCBI Taxonomy" id="432608"/>
    <lineage>
        <taxon>Bacteria</taxon>
        <taxon>Bacillati</taxon>
        <taxon>Mycoplasmatota</taxon>
        <taxon>Mollicutes</taxon>
        <taxon>Mycoplasmataceae</taxon>
        <taxon>Mycoplasma</taxon>
    </lineage>
</organism>
<evidence type="ECO:0000313" key="3">
    <source>
        <dbReference type="Proteomes" id="UP000077623"/>
    </source>
</evidence>
<keyword evidence="3" id="KW-1185">Reference proteome</keyword>
<name>A0A1A9QE79_9MOLU</name>
<dbReference type="EMBL" id="LWUJ01000012">
    <property type="protein sequence ID" value="OAL10009.1"/>
    <property type="molecule type" value="Genomic_DNA"/>
</dbReference>